<dbReference type="EMBL" id="CP050124">
    <property type="protein sequence ID" value="QIP42682.1"/>
    <property type="molecule type" value="Genomic_DNA"/>
</dbReference>
<reference evidence="1 2" key="1">
    <citation type="submission" date="2020-03" db="EMBL/GenBank/DDBJ databases">
        <title>Screen low temperature-resistant strains for efficient degradation of petroleum hydrocarbons under the low temperature.</title>
        <authorList>
            <person name="Wang Y."/>
            <person name="Chen J."/>
        </authorList>
    </citation>
    <scope>NUCLEOTIDE SEQUENCE [LARGE SCALE GENOMIC DNA]</scope>
    <source>
        <strain evidence="1 2">KB1</strain>
    </source>
</reference>
<gene>
    <name evidence="1" type="ORF">G9444_5439</name>
</gene>
<accession>A0A6G9D0S1</accession>
<evidence type="ECO:0000313" key="2">
    <source>
        <dbReference type="Proteomes" id="UP000502345"/>
    </source>
</evidence>
<proteinExistence type="predicted"/>
<evidence type="ECO:0000313" key="1">
    <source>
        <dbReference type="EMBL" id="QIP42682.1"/>
    </source>
</evidence>
<sequence length="30" mass="3678">MTVRIEEHAPGVRLLTMKRRKHSQLFMKKR</sequence>
<organism evidence="1 2">
    <name type="scientific">Rhodococcus erythropolis</name>
    <name type="common">Arthrobacter picolinophilus</name>
    <dbReference type="NCBI Taxonomy" id="1833"/>
    <lineage>
        <taxon>Bacteria</taxon>
        <taxon>Bacillati</taxon>
        <taxon>Actinomycetota</taxon>
        <taxon>Actinomycetes</taxon>
        <taxon>Mycobacteriales</taxon>
        <taxon>Nocardiaceae</taxon>
        <taxon>Rhodococcus</taxon>
        <taxon>Rhodococcus erythropolis group</taxon>
    </lineage>
</organism>
<dbReference type="Proteomes" id="UP000502345">
    <property type="component" value="Chromosome"/>
</dbReference>
<name>A0A6G9D0S1_RHOER</name>
<dbReference type="AlphaFoldDB" id="A0A6G9D0S1"/>
<protein>
    <submittedName>
        <fullName evidence="1">Uncharacterized protein</fullName>
    </submittedName>
</protein>